<name>A0A641ARC6_9ACTN</name>
<dbReference type="OrthoDB" id="9132139at2"/>
<feature type="domain" description="N-acetyltransferase" evidence="1">
    <location>
        <begin position="1"/>
        <end position="153"/>
    </location>
</feature>
<gene>
    <name evidence="2" type="ORF">ESP62_002350</name>
</gene>
<dbReference type="SUPFAM" id="SSF55729">
    <property type="entry name" value="Acyl-CoA N-acyltransferases (Nat)"/>
    <property type="match status" value="1"/>
</dbReference>
<dbReference type="Pfam" id="PF13302">
    <property type="entry name" value="Acetyltransf_3"/>
    <property type="match status" value="1"/>
</dbReference>
<reference evidence="2" key="1">
    <citation type="submission" date="2019-09" db="EMBL/GenBank/DDBJ databases">
        <authorList>
            <person name="Li J."/>
        </authorList>
    </citation>
    <scope>NUCLEOTIDE SEQUENCE [LARGE SCALE GENOMIC DNA]</scope>
    <source>
        <strain evidence="2">NRBC 14897</strain>
    </source>
</reference>
<keyword evidence="3" id="KW-1185">Reference proteome</keyword>
<dbReference type="Proteomes" id="UP001515100">
    <property type="component" value="Unassembled WGS sequence"/>
</dbReference>
<dbReference type="PROSITE" id="PS51186">
    <property type="entry name" value="GNAT"/>
    <property type="match status" value="1"/>
</dbReference>
<dbReference type="PANTHER" id="PTHR43792">
    <property type="entry name" value="GNAT FAMILY, PUTATIVE (AFU_ORTHOLOGUE AFUA_3G00765)-RELATED-RELATED"/>
    <property type="match status" value="1"/>
</dbReference>
<dbReference type="RefSeq" id="WP_129180178.1">
    <property type="nucleotide sequence ID" value="NZ_JAGIOG010000001.1"/>
</dbReference>
<evidence type="ECO:0000313" key="2">
    <source>
        <dbReference type="EMBL" id="KAA1380067.1"/>
    </source>
</evidence>
<dbReference type="Gene3D" id="3.40.630.30">
    <property type="match status" value="1"/>
</dbReference>
<comment type="caution">
    <text evidence="2">The sequence shown here is derived from an EMBL/GenBank/DDBJ whole genome shotgun (WGS) entry which is preliminary data.</text>
</comment>
<proteinExistence type="predicted"/>
<evidence type="ECO:0000313" key="3">
    <source>
        <dbReference type="Proteomes" id="UP001515100"/>
    </source>
</evidence>
<organism evidence="2 3">
    <name type="scientific">Aeromicrobium fastidiosum</name>
    <dbReference type="NCBI Taxonomy" id="52699"/>
    <lineage>
        <taxon>Bacteria</taxon>
        <taxon>Bacillati</taxon>
        <taxon>Actinomycetota</taxon>
        <taxon>Actinomycetes</taxon>
        <taxon>Propionibacteriales</taxon>
        <taxon>Nocardioidaceae</taxon>
        <taxon>Aeromicrobium</taxon>
    </lineage>
</organism>
<evidence type="ECO:0000259" key="1">
    <source>
        <dbReference type="PROSITE" id="PS51186"/>
    </source>
</evidence>
<sequence>MGPRASTRLGSTRDDVALWLGGSTDHDDFRQRFTDPGDGLTLLAVLRGGDLVGDLMLRVEDAWGQHGVTDLARATVGVLGWVMHPDATGRGLATEAVGELLRHAFEDRGLRRVIAECFADNQPSWRLMEWLGWQDEYVYALLAEEWRDRQAAPNVDASITKR</sequence>
<dbReference type="GO" id="GO:0016747">
    <property type="term" value="F:acyltransferase activity, transferring groups other than amino-acyl groups"/>
    <property type="evidence" value="ECO:0007669"/>
    <property type="project" value="InterPro"/>
</dbReference>
<dbReference type="EMBL" id="SDPP02000001">
    <property type="protein sequence ID" value="KAA1380067.1"/>
    <property type="molecule type" value="Genomic_DNA"/>
</dbReference>
<accession>A0A641ARC6</accession>
<dbReference type="AlphaFoldDB" id="A0A641ARC6"/>
<dbReference type="InterPro" id="IPR051531">
    <property type="entry name" value="N-acetyltransferase"/>
</dbReference>
<dbReference type="InterPro" id="IPR016181">
    <property type="entry name" value="Acyl_CoA_acyltransferase"/>
</dbReference>
<dbReference type="InterPro" id="IPR000182">
    <property type="entry name" value="GNAT_dom"/>
</dbReference>
<protein>
    <submittedName>
        <fullName evidence="2">GNAT N-acetyltransferase</fullName>
    </submittedName>
</protein>